<keyword evidence="2" id="KW-1185">Reference proteome</keyword>
<gene>
    <name evidence="1" type="ORF">MILVUS5_LOCUS3371</name>
</gene>
<dbReference type="EMBL" id="CASHSV030000001">
    <property type="protein sequence ID" value="CAJ2631960.1"/>
    <property type="molecule type" value="Genomic_DNA"/>
</dbReference>
<reference evidence="1" key="1">
    <citation type="submission" date="2023-10" db="EMBL/GenBank/DDBJ databases">
        <authorList>
            <person name="Rodriguez Cubillos JULIANA M."/>
            <person name="De Vega J."/>
        </authorList>
    </citation>
    <scope>NUCLEOTIDE SEQUENCE</scope>
</reference>
<organism evidence="1 2">
    <name type="scientific">Trifolium pratense</name>
    <name type="common">Red clover</name>
    <dbReference type="NCBI Taxonomy" id="57577"/>
    <lineage>
        <taxon>Eukaryota</taxon>
        <taxon>Viridiplantae</taxon>
        <taxon>Streptophyta</taxon>
        <taxon>Embryophyta</taxon>
        <taxon>Tracheophyta</taxon>
        <taxon>Spermatophyta</taxon>
        <taxon>Magnoliopsida</taxon>
        <taxon>eudicotyledons</taxon>
        <taxon>Gunneridae</taxon>
        <taxon>Pentapetalae</taxon>
        <taxon>rosids</taxon>
        <taxon>fabids</taxon>
        <taxon>Fabales</taxon>
        <taxon>Fabaceae</taxon>
        <taxon>Papilionoideae</taxon>
        <taxon>50 kb inversion clade</taxon>
        <taxon>NPAAA clade</taxon>
        <taxon>Hologalegina</taxon>
        <taxon>IRL clade</taxon>
        <taxon>Trifolieae</taxon>
        <taxon>Trifolium</taxon>
    </lineage>
</organism>
<accession>A0ACB0IIK7</accession>
<dbReference type="Proteomes" id="UP001177021">
    <property type="component" value="Unassembled WGS sequence"/>
</dbReference>
<proteinExistence type="predicted"/>
<comment type="caution">
    <text evidence="1">The sequence shown here is derived from an EMBL/GenBank/DDBJ whole genome shotgun (WGS) entry which is preliminary data.</text>
</comment>
<protein>
    <submittedName>
        <fullName evidence="1">Uncharacterized protein</fullName>
    </submittedName>
</protein>
<evidence type="ECO:0000313" key="1">
    <source>
        <dbReference type="EMBL" id="CAJ2631960.1"/>
    </source>
</evidence>
<name>A0ACB0IIK7_TRIPR</name>
<sequence>MEGITSSMRRGFKKYWKRRKGYQILNKSNRRKKNTVKLGGGGGASTTGKKRRWRIKISPKIKIPKISSPKKWMLWLRDTYVRMMLGLANSKVMSLSTLGDPTGGFGRTPQPKEYDDKMLVHMYNSLVMGPGHMVPVSLDLPSKLGSETACKPGGTKMVNQNIS</sequence>
<evidence type="ECO:0000313" key="2">
    <source>
        <dbReference type="Proteomes" id="UP001177021"/>
    </source>
</evidence>